<dbReference type="InterPro" id="IPR004604">
    <property type="entry name" value="DNA_recomb/repair_RecN"/>
</dbReference>
<comment type="function">
    <text evidence="1 9">May be involved in recombinational repair of damaged DNA.</text>
</comment>
<dbReference type="GO" id="GO:0006310">
    <property type="term" value="P:DNA recombination"/>
    <property type="evidence" value="ECO:0007669"/>
    <property type="project" value="InterPro"/>
</dbReference>
<organism evidence="12 13">
    <name type="scientific">Planifilum fimeticola</name>
    <dbReference type="NCBI Taxonomy" id="201975"/>
    <lineage>
        <taxon>Bacteria</taxon>
        <taxon>Bacillati</taxon>
        <taxon>Bacillota</taxon>
        <taxon>Bacilli</taxon>
        <taxon>Bacillales</taxon>
        <taxon>Thermoactinomycetaceae</taxon>
        <taxon>Planifilum</taxon>
    </lineage>
</organism>
<keyword evidence="10" id="KW-0175">Coiled coil</keyword>
<dbReference type="InterPro" id="IPR003395">
    <property type="entry name" value="RecF/RecN/SMC_N"/>
</dbReference>
<dbReference type="GO" id="GO:0009432">
    <property type="term" value="P:SOS response"/>
    <property type="evidence" value="ECO:0007669"/>
    <property type="project" value="TreeGrafter"/>
</dbReference>
<dbReference type="NCBIfam" id="NF008121">
    <property type="entry name" value="PRK10869.1"/>
    <property type="match status" value="1"/>
</dbReference>
<evidence type="ECO:0000256" key="5">
    <source>
        <dbReference type="ARBA" id="ARBA00022763"/>
    </source>
</evidence>
<comment type="similarity">
    <text evidence="2 9">Belongs to the RecN family.</text>
</comment>
<comment type="caution">
    <text evidence="12">The sequence shown here is derived from an EMBL/GenBank/DDBJ whole genome shotgun (WGS) entry which is preliminary data.</text>
</comment>
<evidence type="ECO:0000256" key="2">
    <source>
        <dbReference type="ARBA" id="ARBA00009441"/>
    </source>
</evidence>
<dbReference type="FunFam" id="3.40.50.300:FF:000319">
    <property type="entry name" value="DNA repair protein RecN"/>
    <property type="match status" value="1"/>
</dbReference>
<dbReference type="FunFam" id="3.40.50.300:FF:000356">
    <property type="entry name" value="DNA repair protein RecN"/>
    <property type="match status" value="1"/>
</dbReference>
<dbReference type="AlphaFoldDB" id="A0A2T0LDC9"/>
<dbReference type="PANTHER" id="PTHR11059">
    <property type="entry name" value="DNA REPAIR PROTEIN RECN"/>
    <property type="match status" value="1"/>
</dbReference>
<evidence type="ECO:0000256" key="9">
    <source>
        <dbReference type="PIRNR" id="PIRNR003128"/>
    </source>
</evidence>
<dbReference type="PANTHER" id="PTHR11059:SF0">
    <property type="entry name" value="DNA REPAIR PROTEIN RECN"/>
    <property type="match status" value="1"/>
</dbReference>
<dbReference type="PIRSF" id="PIRSF003128">
    <property type="entry name" value="RecN"/>
    <property type="match status" value="1"/>
</dbReference>
<dbReference type="GO" id="GO:0043590">
    <property type="term" value="C:bacterial nucleoid"/>
    <property type="evidence" value="ECO:0007669"/>
    <property type="project" value="TreeGrafter"/>
</dbReference>
<gene>
    <name evidence="12" type="ORF">CLV97_12070</name>
</gene>
<evidence type="ECO:0000259" key="11">
    <source>
        <dbReference type="Pfam" id="PF02463"/>
    </source>
</evidence>
<dbReference type="GO" id="GO:0005524">
    <property type="term" value="F:ATP binding"/>
    <property type="evidence" value="ECO:0007669"/>
    <property type="project" value="UniProtKB-KW"/>
</dbReference>
<dbReference type="RefSeq" id="WP_106345838.1">
    <property type="nucleotide sequence ID" value="NZ_PVNE01000020.1"/>
</dbReference>
<accession>A0A2T0LDC9</accession>
<feature type="coiled-coil region" evidence="10">
    <location>
        <begin position="154"/>
        <end position="188"/>
    </location>
</feature>
<dbReference type="Proteomes" id="UP000237797">
    <property type="component" value="Unassembled WGS sequence"/>
</dbReference>
<evidence type="ECO:0000256" key="8">
    <source>
        <dbReference type="ARBA" id="ARBA00033408"/>
    </source>
</evidence>
<name>A0A2T0LDC9_9BACL</name>
<reference evidence="12 13" key="1">
    <citation type="submission" date="2018-03" db="EMBL/GenBank/DDBJ databases">
        <title>Genomic Encyclopedia of Archaeal and Bacterial Type Strains, Phase II (KMG-II): from individual species to whole genera.</title>
        <authorList>
            <person name="Goeker M."/>
        </authorList>
    </citation>
    <scope>NUCLEOTIDE SEQUENCE [LARGE SCALE GENOMIC DNA]</scope>
    <source>
        <strain evidence="12 13">DSM 44946</strain>
    </source>
</reference>
<proteinExistence type="inferred from homology"/>
<keyword evidence="5 9" id="KW-0227">DNA damage</keyword>
<evidence type="ECO:0000256" key="3">
    <source>
        <dbReference type="ARBA" id="ARBA00021315"/>
    </source>
</evidence>
<feature type="coiled-coil region" evidence="10">
    <location>
        <begin position="329"/>
        <end position="392"/>
    </location>
</feature>
<keyword evidence="6" id="KW-0067">ATP-binding</keyword>
<feature type="domain" description="RecF/RecN/SMC N-terminal" evidence="11">
    <location>
        <begin position="1"/>
        <end position="507"/>
    </location>
</feature>
<dbReference type="Gene3D" id="3.40.50.300">
    <property type="entry name" value="P-loop containing nucleotide triphosphate hydrolases"/>
    <property type="match status" value="2"/>
</dbReference>
<evidence type="ECO:0000313" key="13">
    <source>
        <dbReference type="Proteomes" id="UP000237797"/>
    </source>
</evidence>
<protein>
    <recommendedName>
        <fullName evidence="3 9">DNA repair protein RecN</fullName>
    </recommendedName>
    <alternativeName>
        <fullName evidence="8 9">Recombination protein N</fullName>
    </alternativeName>
</protein>
<dbReference type="NCBIfam" id="TIGR00634">
    <property type="entry name" value="recN"/>
    <property type="match status" value="1"/>
</dbReference>
<sequence length="561" mass="63318">MLKELSIRHFAIIEHVRLSFEDGFHVLTGETGAGKSILIDALSLAVGGRASADFVRHGEKKAEIEALFEISADHPVCGILGEMGLEPEEELLIRREISASGKSTCRINGSPVTLSMLKKVGRSLLDIHGQHEHQSLLRTEEHLEWLDAFGDQTLKDLRGEYEALYNEYRALEKELERLTSDERETARRIDLLNYQLQEIAAANLTAGEDQELEQERNRLVNAEKLVKAAGDAFEELYAEGRGNDSLQNALNHLEEIVRYDESVGPVLELVQSAVYQVEEAIRLLGRYRDELEFEPERLNQVEERLDLIHQLKRKYGDTIESILAYGEAVAEELEELRNRDENREEVKRKLEAVREELKSVASRLTSARKRAAERLERRMEEELSDLNMANTAFRVALQPSERGFTPTGCDRVEFQIAPNPGEPLRPLAKIASGGELSRLMLALKTIFIDVDPIDTVVFDEIDTGVSGRAAQSIAEKMAGLARKNQVLCITHLPQVACMADHHYLIVKEVSDQKTRTRVERLNAEGRATELARMLGGVEVTTTTRRHAEEMLRLAERMKQAT</sequence>
<dbReference type="Pfam" id="PF02463">
    <property type="entry name" value="SMC_N"/>
    <property type="match status" value="1"/>
</dbReference>
<dbReference type="GO" id="GO:0006281">
    <property type="term" value="P:DNA repair"/>
    <property type="evidence" value="ECO:0007669"/>
    <property type="project" value="UniProtKB-KW"/>
</dbReference>
<keyword evidence="7 9" id="KW-0234">DNA repair</keyword>
<dbReference type="EMBL" id="PVNE01000020">
    <property type="protein sequence ID" value="PRX39825.1"/>
    <property type="molecule type" value="Genomic_DNA"/>
</dbReference>
<dbReference type="OrthoDB" id="9806954at2"/>
<evidence type="ECO:0000256" key="7">
    <source>
        <dbReference type="ARBA" id="ARBA00023204"/>
    </source>
</evidence>
<evidence type="ECO:0000313" key="12">
    <source>
        <dbReference type="EMBL" id="PRX39825.1"/>
    </source>
</evidence>
<evidence type="ECO:0000256" key="6">
    <source>
        <dbReference type="ARBA" id="ARBA00022840"/>
    </source>
</evidence>
<evidence type="ECO:0000256" key="10">
    <source>
        <dbReference type="SAM" id="Coils"/>
    </source>
</evidence>
<dbReference type="InterPro" id="IPR027417">
    <property type="entry name" value="P-loop_NTPase"/>
</dbReference>
<keyword evidence="13" id="KW-1185">Reference proteome</keyword>
<dbReference type="SUPFAM" id="SSF52540">
    <property type="entry name" value="P-loop containing nucleoside triphosphate hydrolases"/>
    <property type="match status" value="2"/>
</dbReference>
<evidence type="ECO:0000256" key="1">
    <source>
        <dbReference type="ARBA" id="ARBA00003618"/>
    </source>
</evidence>
<evidence type="ECO:0000256" key="4">
    <source>
        <dbReference type="ARBA" id="ARBA00022741"/>
    </source>
</evidence>
<keyword evidence="4" id="KW-0547">Nucleotide-binding</keyword>
<dbReference type="CDD" id="cd03241">
    <property type="entry name" value="ABC_RecN"/>
    <property type="match status" value="2"/>
</dbReference>